<dbReference type="InterPro" id="IPR013083">
    <property type="entry name" value="Znf_RING/FYVE/PHD"/>
</dbReference>
<dbReference type="GO" id="GO:0004842">
    <property type="term" value="F:ubiquitin-protein transferase activity"/>
    <property type="evidence" value="ECO:0007669"/>
    <property type="project" value="TreeGrafter"/>
</dbReference>
<reference evidence="6 8" key="1">
    <citation type="journal article" date="2015" name="PLoS Pathog.">
        <title>A Novel Virus Causes Scale Drop Disease in Lates calcarifer.</title>
        <authorList>
            <person name="de Groof A."/>
            <person name="Guelen L."/>
            <person name="Deijs M."/>
            <person name="van der Wal Y."/>
            <person name="Miyata M."/>
            <person name="Ng K.S."/>
            <person name="van Grinsven L."/>
            <person name="Simmelink B."/>
            <person name="Biermann Y."/>
            <person name="Grisez L."/>
            <person name="van Lent J."/>
            <person name="de Ronde A."/>
            <person name="Chang S.F."/>
            <person name="Schrier C."/>
            <person name="van der Hoek L."/>
        </authorList>
    </citation>
    <scope>NUCLEOTIDE SEQUENCE [LARGE SCALE GENOMIC DNA]</scope>
    <source>
        <strain evidence="6">C4575</strain>
    </source>
</reference>
<dbReference type="PROSITE" id="PS00518">
    <property type="entry name" value="ZF_RING_1"/>
    <property type="match status" value="1"/>
</dbReference>
<dbReference type="InterPro" id="IPR001841">
    <property type="entry name" value="Znf_RING"/>
</dbReference>
<dbReference type="SUPFAM" id="SSF57850">
    <property type="entry name" value="RING/U-box"/>
    <property type="match status" value="1"/>
</dbReference>
<sequence length="148" mass="16463">MASADFLINDITCAVCLDIMTSCEVITCGHSLCSNCVEILFHNNRRVTCPLCRAHVTGHVKFLAYQSIVTCALNKIEQLTKMVSDGEDALRTMVARYVDVLEERDQLAQTNQQIHTLVSNVLNAPDPLPQVDCVEPMIIDDDEIIIID</sequence>
<dbReference type="PROSITE" id="PS50089">
    <property type="entry name" value="ZF_RING_2"/>
    <property type="match status" value="1"/>
</dbReference>
<dbReference type="GO" id="GO:0008270">
    <property type="term" value="F:zinc ion binding"/>
    <property type="evidence" value="ECO:0007669"/>
    <property type="project" value="UniProtKB-KW"/>
</dbReference>
<feature type="domain" description="RING-type" evidence="5">
    <location>
        <begin position="13"/>
        <end position="53"/>
    </location>
</feature>
<dbReference type="KEGG" id="vg:25479152"/>
<dbReference type="GeneID" id="25479152"/>
<dbReference type="InterPro" id="IPR047126">
    <property type="entry name" value="RNF141-like"/>
</dbReference>
<dbReference type="SMART" id="SM00184">
    <property type="entry name" value="RING"/>
    <property type="match status" value="1"/>
</dbReference>
<dbReference type="EMBL" id="KR139659">
    <property type="protein sequence ID" value="AKU37518.1"/>
    <property type="molecule type" value="Genomic_DNA"/>
</dbReference>
<keyword evidence="3" id="KW-0862">Zinc</keyword>
<gene>
    <name evidence="6" type="ORF">SDDV_103</name>
</gene>
<evidence type="ECO:0000313" key="9">
    <source>
        <dbReference type="Proteomes" id="UP000510602"/>
    </source>
</evidence>
<dbReference type="GO" id="GO:0051865">
    <property type="term" value="P:protein autoubiquitination"/>
    <property type="evidence" value="ECO:0007669"/>
    <property type="project" value="TreeGrafter"/>
</dbReference>
<dbReference type="Gene3D" id="3.30.40.10">
    <property type="entry name" value="Zinc/RING finger domain, C3HC4 (zinc finger)"/>
    <property type="match status" value="1"/>
</dbReference>
<dbReference type="Pfam" id="PF13920">
    <property type="entry name" value="zf-C3HC4_3"/>
    <property type="match status" value="1"/>
</dbReference>
<reference evidence="7 9" key="2">
    <citation type="submission" date="2019-10" db="EMBL/GenBank/DDBJ databases">
        <authorList>
            <person name="Kayansamruaj P."/>
        </authorList>
    </citation>
    <scope>NUCLEOTIDE SEQUENCE [LARGE SCALE GENOMIC DNA]</scope>
    <source>
        <strain evidence="7">SDDV_Thai_2019</strain>
    </source>
</reference>
<dbReference type="RefSeq" id="YP_009163864.1">
    <property type="nucleotide sequence ID" value="NC_027778.1"/>
</dbReference>
<dbReference type="PANTHER" id="PTHR12109:SF3">
    <property type="entry name" value="RING FINGER PROTEIN 141"/>
    <property type="match status" value="1"/>
</dbReference>
<dbReference type="OrthoDB" id="41715at10239"/>
<dbReference type="Proteomes" id="UP000510602">
    <property type="component" value="Segment"/>
</dbReference>
<organism evidence="6 8">
    <name type="scientific">Scale drop disease virus</name>
    <dbReference type="NCBI Taxonomy" id="1697349"/>
    <lineage>
        <taxon>Viruses</taxon>
        <taxon>Varidnaviria</taxon>
        <taxon>Bamfordvirae</taxon>
        <taxon>Nucleocytoviricota</taxon>
        <taxon>Megaviricetes</taxon>
        <taxon>Pimascovirales</taxon>
        <taxon>Pimascovirales incertae sedis</taxon>
        <taxon>Iridoviridae</taxon>
        <taxon>Alphairidovirinae</taxon>
        <taxon>Megalocytivirus</taxon>
        <taxon>Megalocytivirus lates1</taxon>
    </lineage>
</organism>
<dbReference type="Proteomes" id="UP000201485">
    <property type="component" value="Segment"/>
</dbReference>
<evidence type="ECO:0000256" key="4">
    <source>
        <dbReference type="PROSITE-ProRule" id="PRU00175"/>
    </source>
</evidence>
<evidence type="ECO:0000256" key="2">
    <source>
        <dbReference type="ARBA" id="ARBA00022771"/>
    </source>
</evidence>
<evidence type="ECO:0000313" key="6">
    <source>
        <dbReference type="EMBL" id="AKU37518.1"/>
    </source>
</evidence>
<evidence type="ECO:0000256" key="3">
    <source>
        <dbReference type="ARBA" id="ARBA00022833"/>
    </source>
</evidence>
<proteinExistence type="predicted"/>
<keyword evidence="8" id="KW-1185">Reference proteome</keyword>
<dbReference type="EMBL" id="MN562489">
    <property type="protein sequence ID" value="QLI60776.1"/>
    <property type="molecule type" value="Genomic_DNA"/>
</dbReference>
<keyword evidence="1" id="KW-0479">Metal-binding</keyword>
<keyword evidence="2 4" id="KW-0863">Zinc-finger</keyword>
<protein>
    <submittedName>
        <fullName evidence="6">ORF_103L</fullName>
    </submittedName>
    <submittedName>
        <fullName evidence="7">Uncharacterized RING finger protein</fullName>
    </submittedName>
</protein>
<evidence type="ECO:0000313" key="8">
    <source>
        <dbReference type="Proteomes" id="UP000201485"/>
    </source>
</evidence>
<name>A0A0K1L6Y3_9VIRU</name>
<dbReference type="InterPro" id="IPR017907">
    <property type="entry name" value="Znf_RING_CS"/>
</dbReference>
<evidence type="ECO:0000313" key="7">
    <source>
        <dbReference type="EMBL" id="QLI60776.1"/>
    </source>
</evidence>
<accession>A0A0K1L6Y3</accession>
<evidence type="ECO:0000259" key="5">
    <source>
        <dbReference type="PROSITE" id="PS50089"/>
    </source>
</evidence>
<dbReference type="PANTHER" id="PTHR12109">
    <property type="entry name" value="RING FINGER PROTEIN 141-RELATED"/>
    <property type="match status" value="1"/>
</dbReference>
<evidence type="ECO:0000256" key="1">
    <source>
        <dbReference type="ARBA" id="ARBA00022723"/>
    </source>
</evidence>